<evidence type="ECO:0000313" key="4">
    <source>
        <dbReference type="Proteomes" id="UP000536262"/>
    </source>
</evidence>
<dbReference type="Gene3D" id="2.10.260.10">
    <property type="match status" value="1"/>
</dbReference>
<accession>A0A7X0FAW6</accession>
<reference evidence="3 4" key="1">
    <citation type="submission" date="2020-08" db="EMBL/GenBank/DDBJ databases">
        <title>Genomic Encyclopedia of Type Strains, Phase IV (KMG-IV): sequencing the most valuable type-strain genomes for metagenomic binning, comparative biology and taxonomic classification.</title>
        <authorList>
            <person name="Goeker M."/>
        </authorList>
    </citation>
    <scope>NUCLEOTIDE SEQUENCE [LARGE SCALE GENOMIC DNA]</scope>
    <source>
        <strain evidence="3 4">DSM 7051</strain>
    </source>
</reference>
<dbReference type="GO" id="GO:0003677">
    <property type="term" value="F:DNA binding"/>
    <property type="evidence" value="ECO:0007669"/>
    <property type="project" value="UniProtKB-UniRule"/>
</dbReference>
<dbReference type="SUPFAM" id="SSF89447">
    <property type="entry name" value="AbrB/MazE/MraZ-like"/>
    <property type="match status" value="1"/>
</dbReference>
<protein>
    <submittedName>
        <fullName evidence="3">AbrB family looped-hinge helix DNA binding protein</fullName>
    </submittedName>
</protein>
<dbReference type="InterPro" id="IPR037914">
    <property type="entry name" value="SpoVT-AbrB_sf"/>
</dbReference>
<evidence type="ECO:0000256" key="1">
    <source>
        <dbReference type="PROSITE-ProRule" id="PRU01076"/>
    </source>
</evidence>
<dbReference type="SMART" id="SM00966">
    <property type="entry name" value="SpoVT_AbrB"/>
    <property type="match status" value="1"/>
</dbReference>
<evidence type="ECO:0000259" key="2">
    <source>
        <dbReference type="PROSITE" id="PS51740"/>
    </source>
</evidence>
<dbReference type="Proteomes" id="UP000536262">
    <property type="component" value="Unassembled WGS sequence"/>
</dbReference>
<sequence length="89" mass="10123">MRVTTKGQVTIPKEIRDRLGIEPGSEVDFVTDQEGARIVPIRPAQTPEERAQQFKQWLDRVAGTVDLGGMTADDYMEWLRGPRDDLDPR</sequence>
<organism evidence="3 4">
    <name type="scientific">Aminobacter aganoensis</name>
    <dbReference type="NCBI Taxonomy" id="83264"/>
    <lineage>
        <taxon>Bacteria</taxon>
        <taxon>Pseudomonadati</taxon>
        <taxon>Pseudomonadota</taxon>
        <taxon>Alphaproteobacteria</taxon>
        <taxon>Hyphomicrobiales</taxon>
        <taxon>Phyllobacteriaceae</taxon>
        <taxon>Aminobacter</taxon>
    </lineage>
</organism>
<keyword evidence="1" id="KW-0238">DNA-binding</keyword>
<dbReference type="PROSITE" id="PS51740">
    <property type="entry name" value="SPOVT_ABRB"/>
    <property type="match status" value="1"/>
</dbReference>
<comment type="caution">
    <text evidence="3">The sequence shown here is derived from an EMBL/GenBank/DDBJ whole genome shotgun (WGS) entry which is preliminary data.</text>
</comment>
<proteinExistence type="predicted"/>
<feature type="domain" description="SpoVT-AbrB" evidence="2">
    <location>
        <begin position="1"/>
        <end position="46"/>
    </location>
</feature>
<keyword evidence="4" id="KW-1185">Reference proteome</keyword>
<dbReference type="EMBL" id="JACHOU010000011">
    <property type="protein sequence ID" value="MBB6356123.1"/>
    <property type="molecule type" value="Genomic_DNA"/>
</dbReference>
<evidence type="ECO:0000313" key="3">
    <source>
        <dbReference type="EMBL" id="MBB6356123.1"/>
    </source>
</evidence>
<dbReference type="RefSeq" id="WP_055974539.1">
    <property type="nucleotide sequence ID" value="NZ_BAABEG010000001.1"/>
</dbReference>
<name>A0A7X0FAW6_9HYPH</name>
<dbReference type="InterPro" id="IPR007159">
    <property type="entry name" value="SpoVT-AbrB_dom"/>
</dbReference>
<dbReference type="AlphaFoldDB" id="A0A7X0FAW6"/>
<dbReference type="Pfam" id="PF04014">
    <property type="entry name" value="MazE_antitoxin"/>
    <property type="match status" value="1"/>
</dbReference>
<gene>
    <name evidence="3" type="ORF">GGR00_003928</name>
</gene>
<dbReference type="NCBIfam" id="TIGR01439">
    <property type="entry name" value="lp_hng_hel_AbrB"/>
    <property type="match status" value="1"/>
</dbReference>